<reference evidence="7 8" key="1">
    <citation type="submission" date="2014-12" db="EMBL/GenBank/DDBJ databases">
        <title>Complete genome sequence of Francisella guanzhouensis strain 08HL01032 isolated from air-conditioning system in China.</title>
        <authorList>
            <person name="Svensson D."/>
            <person name="Ohrman C."/>
            <person name="Backman S."/>
            <person name="Karlsson E."/>
            <person name="Nilsson E."/>
            <person name="Bystrom M."/>
            <person name="Larkeryd A."/>
            <person name="Stenberg P."/>
            <person name="Scholtz H.C."/>
            <person name="Forsman M."/>
            <person name="Sjodin A."/>
        </authorList>
    </citation>
    <scope>NUCLEOTIDE SEQUENCE [LARGE SCALE GENOMIC DNA]</scope>
    <source>
        <strain evidence="7 8">08HL01032</strain>
    </source>
</reference>
<feature type="transmembrane region" description="Helical" evidence="5">
    <location>
        <begin position="240"/>
        <end position="259"/>
    </location>
</feature>
<dbReference type="GO" id="GO:0016020">
    <property type="term" value="C:membrane"/>
    <property type="evidence" value="ECO:0007669"/>
    <property type="project" value="UniProtKB-SubCell"/>
</dbReference>
<name>A0A0A8E203_9GAMM</name>
<feature type="transmembrane region" description="Helical" evidence="5">
    <location>
        <begin position="34"/>
        <end position="51"/>
    </location>
</feature>
<dbReference type="InterPro" id="IPR037185">
    <property type="entry name" value="EmrE-like"/>
</dbReference>
<evidence type="ECO:0000313" key="7">
    <source>
        <dbReference type="EMBL" id="AJC48240.1"/>
    </source>
</evidence>
<dbReference type="SUPFAM" id="SSF103481">
    <property type="entry name" value="Multidrug resistance efflux transporter EmrE"/>
    <property type="match status" value="2"/>
</dbReference>
<dbReference type="InterPro" id="IPR000620">
    <property type="entry name" value="EamA_dom"/>
</dbReference>
<dbReference type="InterPro" id="IPR050638">
    <property type="entry name" value="AA-Vitamin_Transporters"/>
</dbReference>
<dbReference type="Proteomes" id="UP000031104">
    <property type="component" value="Chromosome"/>
</dbReference>
<evidence type="ECO:0000256" key="3">
    <source>
        <dbReference type="ARBA" id="ARBA00022989"/>
    </source>
</evidence>
<feature type="transmembrane region" description="Helical" evidence="5">
    <location>
        <begin position="265"/>
        <end position="282"/>
    </location>
</feature>
<dbReference type="PANTHER" id="PTHR32322">
    <property type="entry name" value="INNER MEMBRANE TRANSPORTER"/>
    <property type="match status" value="1"/>
</dbReference>
<evidence type="ECO:0000256" key="4">
    <source>
        <dbReference type="ARBA" id="ARBA00023136"/>
    </source>
</evidence>
<feature type="domain" description="EamA" evidence="6">
    <location>
        <begin position="143"/>
        <end position="281"/>
    </location>
</feature>
<feature type="transmembrane region" description="Helical" evidence="5">
    <location>
        <begin position="143"/>
        <end position="162"/>
    </location>
</feature>
<sequence length="294" mass="33010">MKKPYDIGIGILVTIMWGCNFSVIELGLQSLDPFILTFLRFLLCCFPFIFFMEKPKNVSLLSIALYGILFGAGLWWVVNFAMYKGLTPGLSSVFLQFSAFFTIIISVIFIKEKINFVHFIGMLLSCLGLSIIIIFSSEESTSVGIFLVLLAALSWAFCNLIVKITKPQNMVAFIVWSSLFSFPTIFIMTLCVKGISPFLQIFTNLNISATFSVVFQAYITTILGYWIWNNLMKKYPAATIAPLSLIVPISGMLCSYIFFGEKLTYIELIAISIIILGIAIFINSNKLKNLLLEN</sequence>
<comment type="subcellular location">
    <subcellularLocation>
        <location evidence="1">Membrane</location>
        <topology evidence="1">Multi-pass membrane protein</topology>
    </subcellularLocation>
</comment>
<protein>
    <recommendedName>
        <fullName evidence="6">EamA domain-containing protein</fullName>
    </recommendedName>
</protein>
<evidence type="ECO:0000256" key="5">
    <source>
        <dbReference type="SAM" id="Phobius"/>
    </source>
</evidence>
<feature type="transmembrane region" description="Helical" evidence="5">
    <location>
        <begin position="174"/>
        <end position="195"/>
    </location>
</feature>
<feature type="domain" description="EamA" evidence="6">
    <location>
        <begin position="9"/>
        <end position="133"/>
    </location>
</feature>
<keyword evidence="2 5" id="KW-0812">Transmembrane</keyword>
<evidence type="ECO:0000256" key="2">
    <source>
        <dbReference type="ARBA" id="ARBA00022692"/>
    </source>
</evidence>
<keyword evidence="4 5" id="KW-0472">Membrane</keyword>
<dbReference type="PANTHER" id="PTHR32322:SF9">
    <property type="entry name" value="AMINO-ACID METABOLITE EFFLUX PUMP-RELATED"/>
    <property type="match status" value="1"/>
</dbReference>
<gene>
    <name evidence="7" type="ORF">SD28_00455</name>
</gene>
<dbReference type="AlphaFoldDB" id="A0A0A8E203"/>
<keyword evidence="3 5" id="KW-1133">Transmembrane helix</keyword>
<dbReference type="OrthoDB" id="7158585at2"/>
<evidence type="ECO:0000313" key="8">
    <source>
        <dbReference type="Proteomes" id="UP000031104"/>
    </source>
</evidence>
<proteinExistence type="predicted"/>
<feature type="transmembrane region" description="Helical" evidence="5">
    <location>
        <begin position="90"/>
        <end position="109"/>
    </location>
</feature>
<dbReference type="RefSeq" id="WP_039123022.1">
    <property type="nucleotide sequence ID" value="NZ_CP010427.1"/>
</dbReference>
<feature type="transmembrane region" description="Helical" evidence="5">
    <location>
        <begin position="207"/>
        <end position="228"/>
    </location>
</feature>
<dbReference type="HOGENOM" id="CLU_033863_20_1_6"/>
<organism evidence="7 8">
    <name type="scientific">Allofrancisella guangzhouensis</name>
    <dbReference type="NCBI Taxonomy" id="594679"/>
    <lineage>
        <taxon>Bacteria</taxon>
        <taxon>Pseudomonadati</taxon>
        <taxon>Pseudomonadota</taxon>
        <taxon>Gammaproteobacteria</taxon>
        <taxon>Thiotrichales</taxon>
        <taxon>Francisellaceae</taxon>
        <taxon>Allofrancisella</taxon>
    </lineage>
</organism>
<dbReference type="STRING" id="594679.SD28_00455"/>
<dbReference type="EMBL" id="CP010427">
    <property type="protein sequence ID" value="AJC48240.1"/>
    <property type="molecule type" value="Genomic_DNA"/>
</dbReference>
<feature type="transmembrane region" description="Helical" evidence="5">
    <location>
        <begin position="116"/>
        <end position="137"/>
    </location>
</feature>
<feature type="transmembrane region" description="Helical" evidence="5">
    <location>
        <begin position="7"/>
        <end position="28"/>
    </location>
</feature>
<evidence type="ECO:0000259" key="6">
    <source>
        <dbReference type="Pfam" id="PF00892"/>
    </source>
</evidence>
<dbReference type="Pfam" id="PF00892">
    <property type="entry name" value="EamA"/>
    <property type="match status" value="2"/>
</dbReference>
<keyword evidence="8" id="KW-1185">Reference proteome</keyword>
<evidence type="ECO:0000256" key="1">
    <source>
        <dbReference type="ARBA" id="ARBA00004141"/>
    </source>
</evidence>
<accession>A0A0A8E203</accession>
<feature type="transmembrane region" description="Helical" evidence="5">
    <location>
        <begin position="58"/>
        <end position="78"/>
    </location>
</feature>
<dbReference type="KEGG" id="fgu:SD28_00455"/>